<comment type="caution">
    <text evidence="1">The sequence shown here is derived from an EMBL/GenBank/DDBJ whole genome shotgun (WGS) entry which is preliminary data.</text>
</comment>
<evidence type="ECO:0000313" key="1">
    <source>
        <dbReference type="EMBL" id="KAF9529682.1"/>
    </source>
</evidence>
<sequence length="391" mass="44331">MAQHFTPELWTIYAATLTESNTINSIPFASAWLKRSGGLALYVRLSWHHPDDEPMSEVVIHSAQRIIDTVASHAQRLELLDIQLPSETLPYLSSTLSSKRLDSLKHLKLYFSLDPDDPDSILKVDASPRILTMEYGWLTKINIDWSRLTNFVAKDILNLEECIHLFQHASNLNFSDIHLFAATFPPQSPVNHPSLESLIIRDCGMGFWESFTFPSLESLHIYKANGVPGWNGLRDFVRRSGCKLGQLAIRHMEETDEHEIVHVFRATTELKQLSIQGDVLGGSILSEMDAVATSDTSGFLFKLEILTLVFLRLPFDWAGLVVLLVTMSSREAKSLRDVKVRLIERTPDSYDSLIGKTMLKHVMDASQSYNIRFVDSDGLDLLTKLRHHYIL</sequence>
<reference evidence="1" key="1">
    <citation type="submission" date="2020-11" db="EMBL/GenBank/DDBJ databases">
        <authorList>
            <consortium name="DOE Joint Genome Institute"/>
            <person name="Ahrendt S."/>
            <person name="Riley R."/>
            <person name="Andreopoulos W."/>
            <person name="Labutti K."/>
            <person name="Pangilinan J."/>
            <person name="Ruiz-Duenas F.J."/>
            <person name="Barrasa J.M."/>
            <person name="Sanchez-Garcia M."/>
            <person name="Camarero S."/>
            <person name="Miyauchi S."/>
            <person name="Serrano A."/>
            <person name="Linde D."/>
            <person name="Babiker R."/>
            <person name="Drula E."/>
            <person name="Ayuso-Fernandez I."/>
            <person name="Pacheco R."/>
            <person name="Padilla G."/>
            <person name="Ferreira P."/>
            <person name="Barriuso J."/>
            <person name="Kellner H."/>
            <person name="Castanera R."/>
            <person name="Alfaro M."/>
            <person name="Ramirez L."/>
            <person name="Pisabarro A.G."/>
            <person name="Kuo A."/>
            <person name="Tritt A."/>
            <person name="Lipzen A."/>
            <person name="He G."/>
            <person name="Yan M."/>
            <person name="Ng V."/>
            <person name="Cullen D."/>
            <person name="Martin F."/>
            <person name="Rosso M.-N."/>
            <person name="Henrissat B."/>
            <person name="Hibbett D."/>
            <person name="Martinez A.T."/>
            <person name="Grigoriev I.V."/>
        </authorList>
    </citation>
    <scope>NUCLEOTIDE SEQUENCE</scope>
    <source>
        <strain evidence="1">CBS 506.95</strain>
    </source>
</reference>
<evidence type="ECO:0000313" key="2">
    <source>
        <dbReference type="Proteomes" id="UP000807306"/>
    </source>
</evidence>
<dbReference type="Proteomes" id="UP000807306">
    <property type="component" value="Unassembled WGS sequence"/>
</dbReference>
<dbReference type="SUPFAM" id="SSF52047">
    <property type="entry name" value="RNI-like"/>
    <property type="match status" value="1"/>
</dbReference>
<protein>
    <submittedName>
        <fullName evidence="1">Uncharacterized protein</fullName>
    </submittedName>
</protein>
<organism evidence="1 2">
    <name type="scientific">Crepidotus variabilis</name>
    <dbReference type="NCBI Taxonomy" id="179855"/>
    <lineage>
        <taxon>Eukaryota</taxon>
        <taxon>Fungi</taxon>
        <taxon>Dikarya</taxon>
        <taxon>Basidiomycota</taxon>
        <taxon>Agaricomycotina</taxon>
        <taxon>Agaricomycetes</taxon>
        <taxon>Agaricomycetidae</taxon>
        <taxon>Agaricales</taxon>
        <taxon>Agaricineae</taxon>
        <taxon>Crepidotaceae</taxon>
        <taxon>Crepidotus</taxon>
    </lineage>
</organism>
<dbReference type="EMBL" id="MU157844">
    <property type="protein sequence ID" value="KAF9529682.1"/>
    <property type="molecule type" value="Genomic_DNA"/>
</dbReference>
<accession>A0A9P6JQI4</accession>
<name>A0A9P6JQI4_9AGAR</name>
<proteinExistence type="predicted"/>
<dbReference type="Gene3D" id="3.80.10.10">
    <property type="entry name" value="Ribonuclease Inhibitor"/>
    <property type="match status" value="1"/>
</dbReference>
<gene>
    <name evidence="1" type="ORF">CPB83DRAFT_834823</name>
</gene>
<dbReference type="InterPro" id="IPR032675">
    <property type="entry name" value="LRR_dom_sf"/>
</dbReference>
<dbReference type="AlphaFoldDB" id="A0A9P6JQI4"/>
<keyword evidence="2" id="KW-1185">Reference proteome</keyword>